<dbReference type="GO" id="GO:0008168">
    <property type="term" value="F:methyltransferase activity"/>
    <property type="evidence" value="ECO:0007669"/>
    <property type="project" value="UniProtKB-KW"/>
</dbReference>
<keyword evidence="1" id="KW-0614">Plasmid</keyword>
<sequence>MHSQKRMSLVKETVKSTLQILKSRVLPIGHISNRANGAVWKKVNLTGNKRWILINAPVIKNPLDLNKQESEKFLTKDSNNQNQKLLNSSEDQPLLFTKESFSKNSKPESSYHSKTPQSITFKKPVFIPQNLKTLEELRTEIRDTLELSGQELRAKDFFESSQSIDSLNKLLNYSYKFVSIDSNTSNNITRSIVSNTIKEAKQSRSEAMRGNQNAVGEHDVQSNQITEINSNSLVKVVKEFEGLPLSVKDSEYLDQIRDSLSKNLIAPKIASQISDTLSKIPVKESSIVLKVLRNYISNSLLTYNAKIEPKKFDDSNPLKRTVLATKFRNLAEDMNSQIQHMEKPPISMQRPTRRRSGIASSMMEKAKKLRDIQAILKGMSREIEEAILPESLKTIKSKSDVEALLSLVKYFKKYNENRNKDSRILPLPQKIEVRINKFNDRSFFSADEDIRLSSSGGIYGHNIHWANKIGLLTKEEYKEALKFHADPTKYDNFINLTDLNEIEKLNKLKNKVYKISNHLCVKPANPKSDKVIEINGKQYELYLKNKKINEYRDDNSLRLLKLGFETTQDVEEAGSHLFKLIQEYSNGAPTEQEIKIKKLERNLIGSKISGFFPTPKNLGKTMIDEADIQPGMDVLEPSAGKGDLSDLIRNKKVEPDTIEIDYSLREILKEKDHKIVGSNFLDYNEKKYDRIIMNPPFERGQDIDHVQHAYDLLKPGGKLVSIMAEGPFFRSDNKSKNFRNWLDEVGGDSRQLPNNSFMGSESFRQTGVSTRLVTITKD</sequence>
<accession>A0AAP9WST9</accession>
<organism evidence="1 2">
    <name type="scientific">Leptospira interrogans serovar Bataviae</name>
    <dbReference type="NCBI Taxonomy" id="312175"/>
    <lineage>
        <taxon>Bacteria</taxon>
        <taxon>Pseudomonadati</taxon>
        <taxon>Spirochaetota</taxon>
        <taxon>Spirochaetia</taxon>
        <taxon>Leptospirales</taxon>
        <taxon>Leptospiraceae</taxon>
        <taxon>Leptospira</taxon>
    </lineage>
</organism>
<dbReference type="Proteomes" id="UP000663255">
    <property type="component" value="Plasmid p4"/>
</dbReference>
<proteinExistence type="predicted"/>
<dbReference type="GO" id="GO:0032259">
    <property type="term" value="P:methylation"/>
    <property type="evidence" value="ECO:0007669"/>
    <property type="project" value="UniProtKB-KW"/>
</dbReference>
<reference evidence="1" key="1">
    <citation type="submission" date="2019-09" db="EMBL/GenBank/DDBJ databases">
        <title>Comparative Genomics of Leptospira interrogans Reveals Genome Plasticity - A Common Adaptive Strategy for Survival in Various Hosts.</title>
        <authorList>
            <person name="Ramli S.R."/>
            <person name="Bunk B."/>
            <person name="Goris M."/>
            <person name="Bhuju S."/>
            <person name="Jarek M."/>
            <person name="Sproer C."/>
            <person name="Mustakim S."/>
            <person name="Strommenger B."/>
            <person name="Pessler F."/>
        </authorList>
    </citation>
    <scope>NUCLEOTIDE SEQUENCE</scope>
    <source>
        <strain evidence="1">1489</strain>
        <plasmid evidence="1">p4</plasmid>
    </source>
</reference>
<protein>
    <submittedName>
        <fullName evidence="1">Methyltransferase</fullName>
    </submittedName>
</protein>
<dbReference type="SUPFAM" id="SSF53335">
    <property type="entry name" value="S-adenosyl-L-methionine-dependent methyltransferases"/>
    <property type="match status" value="1"/>
</dbReference>
<dbReference type="CDD" id="cd02440">
    <property type="entry name" value="AdoMet_MTases"/>
    <property type="match status" value="1"/>
</dbReference>
<gene>
    <name evidence="1" type="ORF">Lepto1489_22600</name>
</gene>
<name>A0AAP9WST9_LEPIR</name>
<dbReference type="AlphaFoldDB" id="A0AAP9WST9"/>
<evidence type="ECO:0000313" key="2">
    <source>
        <dbReference type="Proteomes" id="UP000663255"/>
    </source>
</evidence>
<dbReference type="EMBL" id="CP043897">
    <property type="protein sequence ID" value="QOI53162.1"/>
    <property type="molecule type" value="Genomic_DNA"/>
</dbReference>
<dbReference type="PRINTS" id="PR00507">
    <property type="entry name" value="N12N6MTFRASE"/>
</dbReference>
<evidence type="ECO:0000313" key="1">
    <source>
        <dbReference type="EMBL" id="QOI53162.1"/>
    </source>
</evidence>
<geneLocation type="plasmid" evidence="1 2">
    <name>p4</name>
</geneLocation>
<keyword evidence="1" id="KW-0489">Methyltransferase</keyword>
<dbReference type="Gene3D" id="3.40.50.150">
    <property type="entry name" value="Vaccinia Virus protein VP39"/>
    <property type="match status" value="1"/>
</dbReference>
<keyword evidence="1" id="KW-0808">Transferase</keyword>
<dbReference type="InterPro" id="IPR029063">
    <property type="entry name" value="SAM-dependent_MTases_sf"/>
</dbReference>
<dbReference type="GO" id="GO:0003676">
    <property type="term" value="F:nucleic acid binding"/>
    <property type="evidence" value="ECO:0007669"/>
    <property type="project" value="InterPro"/>
</dbReference>
<dbReference type="Pfam" id="PF13489">
    <property type="entry name" value="Methyltransf_23"/>
    <property type="match status" value="1"/>
</dbReference>
<dbReference type="PROSITE" id="PS00092">
    <property type="entry name" value="N6_MTASE"/>
    <property type="match status" value="1"/>
</dbReference>
<dbReference type="InterPro" id="IPR002052">
    <property type="entry name" value="DNA_methylase_N6_adenine_CS"/>
</dbReference>